<feature type="compositionally biased region" description="Low complexity" evidence="1">
    <location>
        <begin position="105"/>
        <end position="114"/>
    </location>
</feature>
<protein>
    <submittedName>
        <fullName evidence="2">Uncharacterized protein</fullName>
    </submittedName>
</protein>
<dbReference type="Gramene" id="OPUNC07G04850.1">
    <property type="protein sequence ID" value="OPUNC07G04850.1"/>
    <property type="gene ID" value="OPUNC07G04850"/>
</dbReference>
<evidence type="ECO:0000313" key="2">
    <source>
        <dbReference type="EnsemblPlants" id="OPUNC07G04850.1"/>
    </source>
</evidence>
<name>A0A0E0LHT1_ORYPU</name>
<feature type="compositionally biased region" description="Basic and acidic residues" evidence="1">
    <location>
        <begin position="1"/>
        <end position="10"/>
    </location>
</feature>
<feature type="region of interest" description="Disordered" evidence="1">
    <location>
        <begin position="51"/>
        <end position="125"/>
    </location>
</feature>
<reference evidence="2" key="1">
    <citation type="submission" date="2015-04" db="UniProtKB">
        <authorList>
            <consortium name="EnsemblPlants"/>
        </authorList>
    </citation>
    <scope>IDENTIFICATION</scope>
</reference>
<keyword evidence="3" id="KW-1185">Reference proteome</keyword>
<reference evidence="2" key="2">
    <citation type="submission" date="2018-05" db="EMBL/GenBank/DDBJ databases">
        <title>OpunRS2 (Oryza punctata Reference Sequence Version 2).</title>
        <authorList>
            <person name="Zhang J."/>
            <person name="Kudrna D."/>
            <person name="Lee S."/>
            <person name="Talag J."/>
            <person name="Welchert J."/>
            <person name="Wing R.A."/>
        </authorList>
    </citation>
    <scope>NUCLEOTIDE SEQUENCE [LARGE SCALE GENOMIC DNA]</scope>
</reference>
<dbReference type="HOGENOM" id="CLU_1613494_0_0_1"/>
<dbReference type="AlphaFoldDB" id="A0A0E0LHT1"/>
<sequence>MTSRTHHEFTHSPYELAVSSHPQFSHRGQDSPEQDVNNIAIIIMMQAQSRMPCMEGKSRKGSSLLPPLAPPANRRQPHPASPERPRRLAVAAPLCRDPPPHRPASISSSSEVSSPAKPPFSLVSGASRCRIRHRRLLPGTPLSNPGGVTGDHLDAAAQSMQRWTN</sequence>
<accession>A0A0E0LHT1</accession>
<feature type="region of interest" description="Disordered" evidence="1">
    <location>
        <begin position="1"/>
        <end position="32"/>
    </location>
</feature>
<dbReference type="EnsemblPlants" id="OPUNC07G04850.1">
    <property type="protein sequence ID" value="OPUNC07G04850.1"/>
    <property type="gene ID" value="OPUNC07G04850"/>
</dbReference>
<proteinExistence type="predicted"/>
<dbReference type="Proteomes" id="UP000026962">
    <property type="component" value="Chromosome 7"/>
</dbReference>
<evidence type="ECO:0000313" key="3">
    <source>
        <dbReference type="Proteomes" id="UP000026962"/>
    </source>
</evidence>
<organism evidence="2">
    <name type="scientific">Oryza punctata</name>
    <name type="common">Red rice</name>
    <dbReference type="NCBI Taxonomy" id="4537"/>
    <lineage>
        <taxon>Eukaryota</taxon>
        <taxon>Viridiplantae</taxon>
        <taxon>Streptophyta</taxon>
        <taxon>Embryophyta</taxon>
        <taxon>Tracheophyta</taxon>
        <taxon>Spermatophyta</taxon>
        <taxon>Magnoliopsida</taxon>
        <taxon>Liliopsida</taxon>
        <taxon>Poales</taxon>
        <taxon>Poaceae</taxon>
        <taxon>BOP clade</taxon>
        <taxon>Oryzoideae</taxon>
        <taxon>Oryzeae</taxon>
        <taxon>Oryzinae</taxon>
        <taxon>Oryza</taxon>
    </lineage>
</organism>
<evidence type="ECO:0000256" key="1">
    <source>
        <dbReference type="SAM" id="MobiDB-lite"/>
    </source>
</evidence>